<name>A0AC58HS02_DANRE</name>
<dbReference type="RefSeq" id="XP_073784767.1">
    <property type="nucleotide sequence ID" value="XM_073928666.1"/>
</dbReference>
<dbReference type="Proteomes" id="UP000000437">
    <property type="component" value="Chromosome 17"/>
</dbReference>
<proteinExistence type="predicted"/>
<evidence type="ECO:0000313" key="2">
    <source>
        <dbReference type="RefSeq" id="XP_073784767.1"/>
    </source>
</evidence>
<gene>
    <name evidence="2" type="primary">si:ch211-127n13.2</name>
</gene>
<evidence type="ECO:0000313" key="1">
    <source>
        <dbReference type="Proteomes" id="UP000000437"/>
    </source>
</evidence>
<protein>
    <submittedName>
        <fullName evidence="2">Uncharacterized protein si:ch211-127n13.2</fullName>
    </submittedName>
</protein>
<organism evidence="1 2">
    <name type="scientific">Danio rerio</name>
    <name type="common">Zebrafish</name>
    <name type="synonym">Brachydanio rerio</name>
    <dbReference type="NCBI Taxonomy" id="7955"/>
    <lineage>
        <taxon>Eukaryota</taxon>
        <taxon>Metazoa</taxon>
        <taxon>Chordata</taxon>
        <taxon>Craniata</taxon>
        <taxon>Vertebrata</taxon>
        <taxon>Euteleostomi</taxon>
        <taxon>Actinopterygii</taxon>
        <taxon>Neopterygii</taxon>
        <taxon>Teleostei</taxon>
        <taxon>Ostariophysi</taxon>
        <taxon>Cypriniformes</taxon>
        <taxon>Danionidae</taxon>
        <taxon>Danioninae</taxon>
        <taxon>Danio</taxon>
    </lineage>
</organism>
<accession>A0AC58HS02</accession>
<sequence>MFRKRKTKRLRTLAVPALDINAVVTDEDREVTFSKQSVDCENKPEDSSPVASYSLDESEKGLQAASEGPTVEILLEKIKSLEEERDFLRRTLGSVCGKEKKKKKKDTSSDSDELPSSSSSSSSLSSSSSEDERCHKKKSKKKKPPPKRSRSTFSCSTVRAKSPEDVLKRYKKVLRAYNKEGSMTRAFTKVGVDRNTLALSAVIAEIQIVDPEFYRSLPQFQPQQEKLFEFAQRCSEALTTEVKASIFSAKQSGKLLPIKYKFR</sequence>
<keyword evidence="1" id="KW-1185">Reference proteome</keyword>
<reference evidence="2" key="1">
    <citation type="submission" date="2025-08" db="UniProtKB">
        <authorList>
            <consortium name="RefSeq"/>
        </authorList>
    </citation>
    <scope>IDENTIFICATION</scope>
    <source>
        <strain evidence="2">Tuebingen</strain>
        <tissue evidence="2">Fibroblasts and whole tissue</tissue>
    </source>
</reference>